<reference evidence="2" key="1">
    <citation type="journal article" date="2010" name="Genome Res.">
        <title>Population genomic sequencing of Coccidioides fungi reveals recent hybridization and transposon control.</title>
        <authorList>
            <person name="Neafsey D.E."/>
            <person name="Barker B.M."/>
            <person name="Sharpton T.J."/>
            <person name="Stajich J.E."/>
            <person name="Park D.J."/>
            <person name="Whiston E."/>
            <person name="Hung C.-Y."/>
            <person name="McMahan C."/>
            <person name="White J."/>
            <person name="Sykes S."/>
            <person name="Heiman D."/>
            <person name="Young S."/>
            <person name="Zeng Q."/>
            <person name="Abouelleil A."/>
            <person name="Aftuck L."/>
            <person name="Bessette D."/>
            <person name="Brown A."/>
            <person name="FitzGerald M."/>
            <person name="Lui A."/>
            <person name="Macdonald J.P."/>
            <person name="Priest M."/>
            <person name="Orbach M.J."/>
            <person name="Galgiani J.N."/>
            <person name="Kirkland T.N."/>
            <person name="Cole G.T."/>
            <person name="Birren B.W."/>
            <person name="Henn M.R."/>
            <person name="Taylor J.W."/>
            <person name="Rounsley S.D."/>
        </authorList>
    </citation>
    <scope>NUCLEOTIDE SEQUENCE [LARGE SCALE GENOMIC DNA]</scope>
    <source>
        <strain evidence="2">RMSCC 2394</strain>
    </source>
</reference>
<dbReference type="Proteomes" id="UP000054565">
    <property type="component" value="Unassembled WGS sequence"/>
</dbReference>
<evidence type="ECO:0000313" key="2">
    <source>
        <dbReference type="Proteomes" id="UP000054565"/>
    </source>
</evidence>
<name>A0A0J6Y7H7_COCIT</name>
<sequence length="126" mass="14005">MAPGLKLNHPKSGWPICLSTQHHRDPSWKGGPGACNVRHVSCFRGVVQPSRESILGVSSFMTQINGGQKKLKGDCQGAQSEDVSQLWFAERSLKPYYCTSLPKNPWIQQKLEHSCAVSSHSRVMQM</sequence>
<gene>
    <name evidence="1" type="ORF">CIRG_03392</name>
</gene>
<protein>
    <submittedName>
        <fullName evidence="1">Uncharacterized protein</fullName>
    </submittedName>
</protein>
<accession>A0A0J6Y7H7</accession>
<organism evidence="1 2">
    <name type="scientific">Coccidioides immitis RMSCC 2394</name>
    <dbReference type="NCBI Taxonomy" id="404692"/>
    <lineage>
        <taxon>Eukaryota</taxon>
        <taxon>Fungi</taxon>
        <taxon>Dikarya</taxon>
        <taxon>Ascomycota</taxon>
        <taxon>Pezizomycotina</taxon>
        <taxon>Eurotiomycetes</taxon>
        <taxon>Eurotiomycetidae</taxon>
        <taxon>Onygenales</taxon>
        <taxon>Onygenaceae</taxon>
        <taxon>Coccidioides</taxon>
    </lineage>
</organism>
<dbReference type="EMBL" id="DS028094">
    <property type="protein sequence ID" value="KMP03700.1"/>
    <property type="molecule type" value="Genomic_DNA"/>
</dbReference>
<proteinExistence type="predicted"/>
<dbReference type="AlphaFoldDB" id="A0A0J6Y7H7"/>
<evidence type="ECO:0000313" key="1">
    <source>
        <dbReference type="EMBL" id="KMP03700.1"/>
    </source>
</evidence>